<dbReference type="GO" id="GO:0007165">
    <property type="term" value="P:signal transduction"/>
    <property type="evidence" value="ECO:0007669"/>
    <property type="project" value="UniProtKB-KW"/>
</dbReference>
<evidence type="ECO:0000256" key="2">
    <source>
        <dbReference type="ARBA" id="ARBA00022481"/>
    </source>
</evidence>
<dbReference type="InterPro" id="IPR047347">
    <property type="entry name" value="YvaQ-like_sensor"/>
</dbReference>
<dbReference type="Pfam" id="PF00015">
    <property type="entry name" value="MCPsignal"/>
    <property type="match status" value="1"/>
</dbReference>
<dbReference type="InterPro" id="IPR051310">
    <property type="entry name" value="MCP_chemotaxis"/>
</dbReference>
<reference evidence="9 10" key="1">
    <citation type="submission" date="2017-05" db="EMBL/GenBank/DDBJ databases">
        <title>Polyphasic characterization of four soil-derived phenanthrene-degrading Acidovorax strains and proposal of Acidovorax phenanthrenivorans sp. nov.</title>
        <authorList>
            <person name="Singleton D.R."/>
            <person name="Lee J."/>
            <person name="Dickey A.N."/>
            <person name="Stroud A."/>
            <person name="Scholl E.H."/>
            <person name="Wright F.A."/>
            <person name="Aitken M.D."/>
        </authorList>
    </citation>
    <scope>NUCLEOTIDE SEQUENCE [LARGE SCALE GENOMIC DNA]</scope>
    <source>
        <strain evidence="9">NA3</strain>
    </source>
</reference>
<dbReference type="GO" id="GO:0004888">
    <property type="term" value="F:transmembrane signaling receptor activity"/>
    <property type="evidence" value="ECO:0007669"/>
    <property type="project" value="TreeGrafter"/>
</dbReference>
<keyword evidence="10" id="KW-1185">Reference proteome</keyword>
<keyword evidence="2" id="KW-0488">Methylation</keyword>
<dbReference type="InterPro" id="IPR004089">
    <property type="entry name" value="MCPsignal_dom"/>
</dbReference>
<keyword evidence="4" id="KW-0807">Transducer</keyword>
<feature type="region of interest" description="Disordered" evidence="5">
    <location>
        <begin position="525"/>
        <end position="545"/>
    </location>
</feature>
<dbReference type="GO" id="GO:0006935">
    <property type="term" value="P:chemotaxis"/>
    <property type="evidence" value="ECO:0007669"/>
    <property type="project" value="TreeGrafter"/>
</dbReference>
<protein>
    <submittedName>
        <fullName evidence="9">Methyl-accepting chemotaxis protein</fullName>
    </submittedName>
</protein>
<dbReference type="CDD" id="cd11386">
    <property type="entry name" value="MCP_signal"/>
    <property type="match status" value="1"/>
</dbReference>
<keyword evidence="6" id="KW-1133">Transmembrane helix</keyword>
<comment type="similarity">
    <text evidence="3">Belongs to the methyl-accepting chemotaxis (MCP) protein family.</text>
</comment>
<accession>A0A240TYZ7</accession>
<evidence type="ECO:0000256" key="3">
    <source>
        <dbReference type="ARBA" id="ARBA00029447"/>
    </source>
</evidence>
<dbReference type="FunFam" id="1.10.287.950:FF:000001">
    <property type="entry name" value="Methyl-accepting chemotaxis sensory transducer"/>
    <property type="match status" value="1"/>
</dbReference>
<keyword evidence="6" id="KW-0472">Membrane</keyword>
<evidence type="ECO:0000259" key="8">
    <source>
        <dbReference type="PROSITE" id="PS50885"/>
    </source>
</evidence>
<dbReference type="InterPro" id="IPR024478">
    <property type="entry name" value="HlyB_4HB_MCP"/>
</dbReference>
<evidence type="ECO:0000256" key="5">
    <source>
        <dbReference type="SAM" id="MobiDB-lite"/>
    </source>
</evidence>
<dbReference type="PROSITE" id="PS50885">
    <property type="entry name" value="HAMP"/>
    <property type="match status" value="1"/>
</dbReference>
<dbReference type="RefSeq" id="WP_094097267.1">
    <property type="nucleotide sequence ID" value="NZ_CP021361.1"/>
</dbReference>
<keyword evidence="6" id="KW-0812">Transmembrane</keyword>
<dbReference type="Proteomes" id="UP000194432">
    <property type="component" value="Chromosome 1"/>
</dbReference>
<evidence type="ECO:0000256" key="1">
    <source>
        <dbReference type="ARBA" id="ARBA00004370"/>
    </source>
</evidence>
<comment type="subcellular location">
    <subcellularLocation>
        <location evidence="1">Membrane</location>
    </subcellularLocation>
</comment>
<dbReference type="AlphaFoldDB" id="A0A240TYZ7"/>
<dbReference type="CDD" id="cd19411">
    <property type="entry name" value="MCP2201-like_sensor"/>
    <property type="match status" value="1"/>
</dbReference>
<evidence type="ECO:0000313" key="10">
    <source>
        <dbReference type="Proteomes" id="UP000194432"/>
    </source>
</evidence>
<dbReference type="PROSITE" id="PS50111">
    <property type="entry name" value="CHEMOTAXIS_TRANSDUC_2"/>
    <property type="match status" value="1"/>
</dbReference>
<evidence type="ECO:0000259" key="7">
    <source>
        <dbReference type="PROSITE" id="PS50111"/>
    </source>
</evidence>
<dbReference type="SMART" id="SM00304">
    <property type="entry name" value="HAMP"/>
    <property type="match status" value="1"/>
</dbReference>
<dbReference type="PANTHER" id="PTHR43531:SF14">
    <property type="entry name" value="METHYL-ACCEPTING CHEMOTAXIS PROTEIN I-RELATED"/>
    <property type="match status" value="1"/>
</dbReference>
<dbReference type="EMBL" id="CP021361">
    <property type="protein sequence ID" value="ART50849.1"/>
    <property type="molecule type" value="Genomic_DNA"/>
</dbReference>
<feature type="compositionally biased region" description="Polar residues" evidence="5">
    <location>
        <begin position="526"/>
        <end position="545"/>
    </location>
</feature>
<dbReference type="Pfam" id="PF00672">
    <property type="entry name" value="HAMP"/>
    <property type="match status" value="1"/>
</dbReference>
<gene>
    <name evidence="9" type="ORF">CBP34_03020</name>
</gene>
<evidence type="ECO:0000313" key="9">
    <source>
        <dbReference type="EMBL" id="ART50849.1"/>
    </source>
</evidence>
<sequence length="545" mass="57248">MSTTLPSPKPSQGTLGKRLLTTFAVVLTLTLLGSLIGIWSLRQIQQSTETMVSQGVATERLVADAYRYQAINSERYKAIALSSEPEVGDILGADIAATQQLYDARIAELGKRLQVAEDRTLLDSIDAAGKDFLKARTELVAARDSGVTERIRKVYAERFLPSSGALLSALGTLTQSQRNAIDAGAREVERLGAVARTALLAFSAMALLVGTVLALWLVRSITRPIALAGATADRVAALDLRHDIAGHEKDEAGRMLNSLAVMQQALRTLVEQVRGSAQNVSAAASEIAGGNTDLSSRTEETSASLQQTAAALEHITSRVMQSAQAAHDAQQMVATATTVAHEGGNVVAQVERTMEGIHASAGKIVAIIGVIDSIAFQTNILALNAAVEAAHAGEQGRGFAVVAAEVRSLATRSAAAAREIKALINESVDQVKEGTSLAGVAGSTMQRIVGSIQDAERMMGEITSATQDQNRDIGQINTAVARLDQMTQANSALVEQSMAASAGLRSQAHELSTLISRFVLPGQGAESASPQIGPAHQQQALLTAR</sequence>
<dbReference type="PANTHER" id="PTHR43531">
    <property type="entry name" value="PROTEIN ICFG"/>
    <property type="match status" value="1"/>
</dbReference>
<dbReference type="SMART" id="SM00283">
    <property type="entry name" value="MA"/>
    <property type="match status" value="1"/>
</dbReference>
<evidence type="ECO:0000256" key="4">
    <source>
        <dbReference type="PROSITE-ProRule" id="PRU00284"/>
    </source>
</evidence>
<feature type="domain" description="HAMP" evidence="8">
    <location>
        <begin position="219"/>
        <end position="271"/>
    </location>
</feature>
<feature type="transmembrane region" description="Helical" evidence="6">
    <location>
        <begin position="198"/>
        <end position="218"/>
    </location>
</feature>
<dbReference type="Gene3D" id="1.10.287.950">
    <property type="entry name" value="Methyl-accepting chemotaxis protein"/>
    <property type="match status" value="1"/>
</dbReference>
<dbReference type="GO" id="GO:0005886">
    <property type="term" value="C:plasma membrane"/>
    <property type="evidence" value="ECO:0007669"/>
    <property type="project" value="TreeGrafter"/>
</dbReference>
<proteinExistence type="inferred from homology"/>
<dbReference type="SUPFAM" id="SSF58104">
    <property type="entry name" value="Methyl-accepting chemotaxis protein (MCP) signaling domain"/>
    <property type="match status" value="1"/>
</dbReference>
<dbReference type="Pfam" id="PF12729">
    <property type="entry name" value="4HB_MCP_1"/>
    <property type="match status" value="1"/>
</dbReference>
<organism evidence="9 10">
    <name type="scientific">Acidovorax carolinensis</name>
    <dbReference type="NCBI Taxonomy" id="553814"/>
    <lineage>
        <taxon>Bacteria</taxon>
        <taxon>Pseudomonadati</taxon>
        <taxon>Pseudomonadota</taxon>
        <taxon>Betaproteobacteria</taxon>
        <taxon>Burkholderiales</taxon>
        <taxon>Comamonadaceae</taxon>
        <taxon>Acidovorax</taxon>
    </lineage>
</organism>
<dbReference type="KEGG" id="acin:CBP34_03020"/>
<dbReference type="InterPro" id="IPR003660">
    <property type="entry name" value="HAMP_dom"/>
</dbReference>
<evidence type="ECO:0000256" key="6">
    <source>
        <dbReference type="SAM" id="Phobius"/>
    </source>
</evidence>
<feature type="domain" description="Methyl-accepting transducer" evidence="7">
    <location>
        <begin position="276"/>
        <end position="505"/>
    </location>
</feature>
<name>A0A240TYZ7_9BURK</name>
<feature type="transmembrane region" description="Helical" evidence="6">
    <location>
        <begin position="20"/>
        <end position="41"/>
    </location>
</feature>